<name>A0A9Q3SX23_9LACO</name>
<feature type="domain" description="Glucosyltransferase 3-like N-terminal" evidence="2">
    <location>
        <begin position="253"/>
        <end position="367"/>
    </location>
</feature>
<evidence type="ECO:0000313" key="5">
    <source>
        <dbReference type="Proteomes" id="UP000752647"/>
    </source>
</evidence>
<keyword evidence="1 4" id="KW-0808">Transferase</keyword>
<gene>
    <name evidence="4" type="ORF">KIJ12_09450</name>
</gene>
<evidence type="ECO:0000256" key="1">
    <source>
        <dbReference type="ARBA" id="ARBA00022679"/>
    </source>
</evidence>
<evidence type="ECO:0000259" key="3">
    <source>
        <dbReference type="Pfam" id="PF26337"/>
    </source>
</evidence>
<protein>
    <submittedName>
        <fullName evidence="4">Glycosyl transferase</fullName>
    </submittedName>
</protein>
<dbReference type="InterPro" id="IPR058592">
    <property type="entry name" value="Gtf3_C"/>
</dbReference>
<dbReference type="EMBL" id="JAHBFI010000020">
    <property type="protein sequence ID" value="MBZ5963365.1"/>
    <property type="molecule type" value="Genomic_DNA"/>
</dbReference>
<dbReference type="AlphaFoldDB" id="A0A9Q3SX23"/>
<dbReference type="Pfam" id="PF26334">
    <property type="entry name" value="Gtf3_N"/>
    <property type="match status" value="1"/>
</dbReference>
<dbReference type="Proteomes" id="UP000752647">
    <property type="component" value="Unassembled WGS sequence"/>
</dbReference>
<dbReference type="Pfam" id="PF26337">
    <property type="entry name" value="Gtf3_C"/>
    <property type="match status" value="1"/>
</dbReference>
<feature type="domain" description="Glucosyltransferase 3-like C-terminal" evidence="3">
    <location>
        <begin position="407"/>
        <end position="563"/>
    </location>
</feature>
<comment type="caution">
    <text evidence="4">The sequence shown here is derived from an EMBL/GenBank/DDBJ whole genome shotgun (WGS) entry which is preliminary data.</text>
</comment>
<accession>A0A9Q3SX23</accession>
<dbReference type="InterPro" id="IPR058591">
    <property type="entry name" value="Gtf3_N"/>
</dbReference>
<dbReference type="Gene3D" id="3.40.50.2000">
    <property type="entry name" value="Glycogen Phosphorylase B"/>
    <property type="match status" value="2"/>
</dbReference>
<dbReference type="RefSeq" id="WP_224132896.1">
    <property type="nucleotide sequence ID" value="NZ_CBCPIF010000001.1"/>
</dbReference>
<evidence type="ECO:0000259" key="2">
    <source>
        <dbReference type="Pfam" id="PF26334"/>
    </source>
</evidence>
<sequence>MKVIITEKVTTELLHFENIINESILFISWTSTIAYQTRVNEINLFSFMRHQENENLLSTLDWLAYFVLNYRSVPGGHQFEMQDELGKISAKIYMTSNTSHQVEHVDTFDKNDNRVEMQLYDKHSTRQMFTYDENGRPVTSKFSSNDGIIQITFYWIFQNGKLENTGMSLKQENHEQFYNSYWDWQIEQFKRLIGNYSHVSEVISYEAPLLSLDVPTKRVTKNELKKLLAISSYQRNRKSNFWIVDFDHQNHWKPRTDIVKAAINIDNRIFKKMSFSLPYIDEEDWIKKQLKKYNSLIVPGDVIVWQYPKYSPKIELAVIKWAKEKNILIVALVHDVTMLRTDTIKLANYNLETDKAVLQSFDIVMLPLHFISALKNLGINLNNTIELAPYDFLYDQVITPASYQKRVVYAGSLAKFPNLEQINFDLTVYGEKNFSSVVLNQPHIKNGGFVEAMDLPAKLSSGYGLIWDESDNDPHLQQYTQWNWPYKFSLYMVSGLPVVAWRESAIADIIRQNNVGVVISNLSDLHDMLDSITEKRYQQMANNAVNFGKQLAMGATTKQVLSDLKKILDNKQLINL</sequence>
<dbReference type="SUPFAM" id="SSF53756">
    <property type="entry name" value="UDP-Glycosyltransferase/glycogen phosphorylase"/>
    <property type="match status" value="1"/>
</dbReference>
<evidence type="ECO:0000313" key="4">
    <source>
        <dbReference type="EMBL" id="MBZ5963365.1"/>
    </source>
</evidence>
<dbReference type="GO" id="GO:0016740">
    <property type="term" value="F:transferase activity"/>
    <property type="evidence" value="ECO:0007669"/>
    <property type="project" value="UniProtKB-KW"/>
</dbReference>
<reference evidence="4" key="1">
    <citation type="submission" date="2021-05" db="EMBL/GenBank/DDBJ databases">
        <title>Pangenome of Leuconostoc gelidum warrants species status for Leuconostoc gelidum subsp. gasicomitatum.</title>
        <authorList>
            <person name="Johansson P."/>
            <person name="Sade E."/>
            <person name="Hultman J."/>
            <person name="Auvinen P."/>
            <person name="Bjorkroth J."/>
        </authorList>
    </citation>
    <scope>NUCLEOTIDE SEQUENCE</scope>
    <source>
        <strain evidence="4">A.21.4</strain>
    </source>
</reference>
<organism evidence="4 5">
    <name type="scientific">Leuconostoc gasicomitatum</name>
    <dbReference type="NCBI Taxonomy" id="115778"/>
    <lineage>
        <taxon>Bacteria</taxon>
        <taxon>Bacillati</taxon>
        <taxon>Bacillota</taxon>
        <taxon>Bacilli</taxon>
        <taxon>Lactobacillales</taxon>
        <taxon>Lactobacillaceae</taxon>
        <taxon>Leuconostoc</taxon>
        <taxon>Leuconostoc gelidum group</taxon>
    </lineage>
</organism>
<proteinExistence type="predicted"/>